<dbReference type="Proteomes" id="UP000199251">
    <property type="component" value="Unassembled WGS sequence"/>
</dbReference>
<evidence type="ECO:0000313" key="1">
    <source>
        <dbReference type="EMBL" id="CQD13577.1"/>
    </source>
</evidence>
<dbReference type="AlphaFoldDB" id="A0A0E4CN88"/>
<evidence type="ECO:0008006" key="3">
    <source>
        <dbReference type="Google" id="ProtNLM"/>
    </source>
</evidence>
<protein>
    <recommendedName>
        <fullName evidence="3">ESX-1 secretion-associated protein</fullName>
    </recommendedName>
</protein>
<dbReference type="RefSeq" id="WP_175364419.1">
    <property type="nucleotide sequence ID" value="NZ_CTEE01000001.1"/>
</dbReference>
<dbReference type="STRING" id="141349.BN1232_02709"/>
<dbReference type="Pfam" id="PF10824">
    <property type="entry name" value="T7SS_ESX_EspC"/>
    <property type="match status" value="1"/>
</dbReference>
<name>A0A0E4CN88_MYCLN</name>
<proteinExistence type="predicted"/>
<dbReference type="InterPro" id="IPR022536">
    <property type="entry name" value="EspC"/>
</dbReference>
<reference evidence="1 2" key="1">
    <citation type="submission" date="2015-03" db="EMBL/GenBank/DDBJ databases">
        <authorList>
            <person name="Urmite Genomes"/>
        </authorList>
    </citation>
    <scope>NUCLEOTIDE SEQUENCE [LARGE SCALE GENOMIC DNA]</scope>
    <source>
        <strain evidence="1 2">CSUR P1491</strain>
    </source>
</reference>
<gene>
    <name evidence="1" type="ORF">BN1232_02709</name>
</gene>
<evidence type="ECO:0000313" key="2">
    <source>
        <dbReference type="Proteomes" id="UP000199251"/>
    </source>
</evidence>
<dbReference type="EMBL" id="CTEE01000001">
    <property type="protein sequence ID" value="CQD13577.1"/>
    <property type="molecule type" value="Genomic_DNA"/>
</dbReference>
<dbReference type="GO" id="GO:0009306">
    <property type="term" value="P:protein secretion"/>
    <property type="evidence" value="ECO:0007669"/>
    <property type="project" value="InterPro"/>
</dbReference>
<accession>A0A0E4CN88</accession>
<sequence>MENVIVDPTYIDKLRDSLAAVRTSVDAAFGAPRSVTGGYPDKLIDSHGLTARAGANAMMAALDGNRAAVQARLAACLTACDQALQAAKAMYAATDGAQRDVLDHQLDAGN</sequence>
<organism evidence="1 2">
    <name type="scientific">Mycobacterium lentiflavum</name>
    <dbReference type="NCBI Taxonomy" id="141349"/>
    <lineage>
        <taxon>Bacteria</taxon>
        <taxon>Bacillati</taxon>
        <taxon>Actinomycetota</taxon>
        <taxon>Actinomycetes</taxon>
        <taxon>Mycobacteriales</taxon>
        <taxon>Mycobacteriaceae</taxon>
        <taxon>Mycobacterium</taxon>
        <taxon>Mycobacterium simiae complex</taxon>
    </lineage>
</organism>